<dbReference type="SUPFAM" id="SSF56112">
    <property type="entry name" value="Protein kinase-like (PK-like)"/>
    <property type="match status" value="1"/>
</dbReference>
<dbReference type="Proteomes" id="UP000620104">
    <property type="component" value="Unassembled WGS sequence"/>
</dbReference>
<feature type="compositionally biased region" description="Polar residues" evidence="4">
    <location>
        <begin position="211"/>
        <end position="229"/>
    </location>
</feature>
<dbReference type="AlphaFoldDB" id="A0A8H3YGW6"/>
<keyword evidence="7" id="KW-1185">Reference proteome</keyword>
<feature type="region of interest" description="Disordered" evidence="4">
    <location>
        <begin position="211"/>
        <end position="313"/>
    </location>
</feature>
<feature type="binding site" evidence="3">
    <location>
        <position position="422"/>
    </location>
    <ligand>
        <name>ATP</name>
        <dbReference type="ChEBI" id="CHEBI:30616"/>
    </ligand>
</feature>
<dbReference type="Pfam" id="PF00069">
    <property type="entry name" value="Pkinase"/>
    <property type="match status" value="1"/>
</dbReference>
<evidence type="ECO:0000256" key="4">
    <source>
        <dbReference type="SAM" id="MobiDB-lite"/>
    </source>
</evidence>
<name>A0A8H3YGW6_9TREE</name>
<dbReference type="InterPro" id="IPR008271">
    <property type="entry name" value="Ser/Thr_kinase_AS"/>
</dbReference>
<organism evidence="6 7">
    <name type="scientific">Naganishia liquefaciens</name>
    <dbReference type="NCBI Taxonomy" id="104408"/>
    <lineage>
        <taxon>Eukaryota</taxon>
        <taxon>Fungi</taxon>
        <taxon>Dikarya</taxon>
        <taxon>Basidiomycota</taxon>
        <taxon>Agaricomycotina</taxon>
        <taxon>Tremellomycetes</taxon>
        <taxon>Filobasidiales</taxon>
        <taxon>Filobasidiaceae</taxon>
        <taxon>Naganishia</taxon>
    </lineage>
</organism>
<dbReference type="InterPro" id="IPR011009">
    <property type="entry name" value="Kinase-like_dom_sf"/>
</dbReference>
<dbReference type="PANTHER" id="PTHR24361">
    <property type="entry name" value="MITOGEN-ACTIVATED KINASE KINASE KINASE"/>
    <property type="match status" value="1"/>
</dbReference>
<dbReference type="GO" id="GO:0004674">
    <property type="term" value="F:protein serine/threonine kinase activity"/>
    <property type="evidence" value="ECO:0007669"/>
    <property type="project" value="TreeGrafter"/>
</dbReference>
<reference evidence="6" key="1">
    <citation type="submission" date="2020-07" db="EMBL/GenBank/DDBJ databases">
        <title>Draft Genome Sequence of a Deep-Sea Yeast, Naganishia (Cryptococcus) liquefaciens strain N6.</title>
        <authorList>
            <person name="Han Y.W."/>
            <person name="Kajitani R."/>
            <person name="Morimoto H."/>
            <person name="Parhat M."/>
            <person name="Tsubouchi H."/>
            <person name="Bakenova O."/>
            <person name="Ogata M."/>
            <person name="Argunhan B."/>
            <person name="Aoki R."/>
            <person name="Kajiwara S."/>
            <person name="Itoh T."/>
            <person name="Iwasaki H."/>
        </authorList>
    </citation>
    <scope>NUCLEOTIDE SEQUENCE</scope>
    <source>
        <strain evidence="6">N6</strain>
    </source>
</reference>
<dbReference type="EMBL" id="BLZA01000030">
    <property type="protein sequence ID" value="GHJ88733.1"/>
    <property type="molecule type" value="Genomic_DNA"/>
</dbReference>
<protein>
    <recommendedName>
        <fullName evidence="5">Protein kinase domain-containing protein</fullName>
    </recommendedName>
</protein>
<dbReference type="OrthoDB" id="4062651at2759"/>
<evidence type="ECO:0000256" key="2">
    <source>
        <dbReference type="ARBA" id="ARBA00022840"/>
    </source>
</evidence>
<dbReference type="InterPro" id="IPR000719">
    <property type="entry name" value="Prot_kinase_dom"/>
</dbReference>
<dbReference type="Gene3D" id="1.10.510.10">
    <property type="entry name" value="Transferase(Phosphotransferase) domain 1"/>
    <property type="match status" value="1"/>
</dbReference>
<keyword evidence="2 3" id="KW-0067">ATP-binding</keyword>
<gene>
    <name evidence="6" type="ORF">NliqN6_5135</name>
</gene>
<dbReference type="InterPro" id="IPR053235">
    <property type="entry name" value="Ser_Thr_kinase"/>
</dbReference>
<accession>A0A8H3YGW6</accession>
<feature type="region of interest" description="Disordered" evidence="4">
    <location>
        <begin position="734"/>
        <end position="791"/>
    </location>
</feature>
<dbReference type="PROSITE" id="PS00107">
    <property type="entry name" value="PROTEIN_KINASE_ATP"/>
    <property type="match status" value="1"/>
</dbReference>
<keyword evidence="1 3" id="KW-0547">Nucleotide-binding</keyword>
<feature type="compositionally biased region" description="Polar residues" evidence="4">
    <location>
        <begin position="135"/>
        <end position="158"/>
    </location>
</feature>
<feature type="region of interest" description="Disordered" evidence="4">
    <location>
        <begin position="1"/>
        <end position="21"/>
    </location>
</feature>
<evidence type="ECO:0000256" key="1">
    <source>
        <dbReference type="ARBA" id="ARBA00022741"/>
    </source>
</evidence>
<sequence>MGDPFWRRFSTGKDRSFQHSKERTLASEYANLNTRQGPSTVTAPGGQSRNDLFSKDWKWKGTGEEQQATGMTSRHGGPLRLGLNEANEKISNPNPKNTELPIQTVVSNALADSSVPVTPARAVAKSILGEPFQLKSPSNSNTATQVTSPGTTRRSRNDTIYNVNHLTITPPGKLKATDNIIVTHTSPQASFEYSSTRHPLDRPTETLQCERTSLHQPSSHANHSGVTGPSRSTSLDSTSSCGDSAITSFTEQANDEPLPSRLRETRQGESDGGFTQSPISPVRSPTTPVTPDTTHIAGFSSFTQSSDGKGHAKLTSGQSGWLYGTGASPQHDVSLSRSSSLTIVQSSSRALSNIRRRAQVLLSESANTGDGEESPCASDEHQLHVRGDIHSRSWLIGYGRYAKVFLGSYHAATTGWTLCAAKVFDADAESVDMARKEDAMLRYLHEGGNTALVDGRPYILDTIALVDDSRLESVPAMAIYDLSQPASAAGTPTRSNTLINAPTSIASNGPTGSAVRAVYAGHRRSASENTAMLRHLGRGVIEAKSATPSIPVHRPILLLPFCGNGTVATFLKTPEAEGGVDEAVWSTWFQQGLAALAWCEEKGILHNDIKPANFLLDDEYNLRLGDFGSAMRIDRCQPPRDGIGLGTVAYASPEIVDPSQDRAFSFPSDMFAFGVTMRQCMTGREPYEGLRTVELMYHVRKGNYWEWQARQLSNDMPLSPVTLRLQSALGDRIRRSESLREPGRRASARPTLARAPSSDVVLQKTDPVATEMPTPKRELSPRATTDRRPNREEWLHQMVDPEPENRPTALALLQLARLVYDR</sequence>
<feature type="region of interest" description="Disordered" evidence="4">
    <location>
        <begin position="132"/>
        <end position="158"/>
    </location>
</feature>
<feature type="compositionally biased region" description="Low complexity" evidence="4">
    <location>
        <begin position="277"/>
        <end position="294"/>
    </location>
</feature>
<evidence type="ECO:0000313" key="7">
    <source>
        <dbReference type="Proteomes" id="UP000620104"/>
    </source>
</evidence>
<evidence type="ECO:0000256" key="3">
    <source>
        <dbReference type="PROSITE-ProRule" id="PRU10141"/>
    </source>
</evidence>
<feature type="compositionally biased region" description="Basic and acidic residues" evidence="4">
    <location>
        <begin position="774"/>
        <end position="791"/>
    </location>
</feature>
<evidence type="ECO:0000313" key="6">
    <source>
        <dbReference type="EMBL" id="GHJ88733.1"/>
    </source>
</evidence>
<feature type="compositionally biased region" description="Basic and acidic residues" evidence="4">
    <location>
        <begin position="11"/>
        <end position="21"/>
    </location>
</feature>
<comment type="caution">
    <text evidence="6">The sequence shown here is derived from an EMBL/GenBank/DDBJ whole genome shotgun (WGS) entry which is preliminary data.</text>
</comment>
<dbReference type="InterPro" id="IPR017441">
    <property type="entry name" value="Protein_kinase_ATP_BS"/>
</dbReference>
<dbReference type="GO" id="GO:0005524">
    <property type="term" value="F:ATP binding"/>
    <property type="evidence" value="ECO:0007669"/>
    <property type="project" value="UniProtKB-UniRule"/>
</dbReference>
<dbReference type="GO" id="GO:0005737">
    <property type="term" value="C:cytoplasm"/>
    <property type="evidence" value="ECO:0007669"/>
    <property type="project" value="TreeGrafter"/>
</dbReference>
<feature type="domain" description="Protein kinase" evidence="5">
    <location>
        <begin position="390"/>
        <end position="818"/>
    </location>
</feature>
<feature type="compositionally biased region" description="Low complexity" evidence="4">
    <location>
        <begin position="230"/>
        <end position="244"/>
    </location>
</feature>
<dbReference type="PROSITE" id="PS00108">
    <property type="entry name" value="PROTEIN_KINASE_ST"/>
    <property type="match status" value="1"/>
</dbReference>
<proteinExistence type="predicted"/>
<dbReference type="SMART" id="SM00220">
    <property type="entry name" value="S_TKc"/>
    <property type="match status" value="1"/>
</dbReference>
<evidence type="ECO:0000259" key="5">
    <source>
        <dbReference type="PROSITE" id="PS50011"/>
    </source>
</evidence>
<feature type="compositionally biased region" description="Basic and acidic residues" evidence="4">
    <location>
        <begin position="734"/>
        <end position="744"/>
    </location>
</feature>
<feature type="region of interest" description="Disordered" evidence="4">
    <location>
        <begin position="61"/>
        <end position="80"/>
    </location>
</feature>
<dbReference type="PROSITE" id="PS50011">
    <property type="entry name" value="PROTEIN_KINASE_DOM"/>
    <property type="match status" value="1"/>
</dbReference>